<dbReference type="InterPro" id="IPR013320">
    <property type="entry name" value="ConA-like_dom_sf"/>
</dbReference>
<dbReference type="InterPro" id="IPR001079">
    <property type="entry name" value="Galectin_CRD"/>
</dbReference>
<proteinExistence type="predicted"/>
<gene>
    <name evidence="4" type="ORF">PoB_004942800</name>
</gene>
<dbReference type="Pfam" id="PF00337">
    <property type="entry name" value="Gal-bind_lectin"/>
    <property type="match status" value="1"/>
</dbReference>
<evidence type="ECO:0000313" key="4">
    <source>
        <dbReference type="EMBL" id="GFO22923.1"/>
    </source>
</evidence>
<dbReference type="SMART" id="SM00908">
    <property type="entry name" value="Gal-bind_lectin"/>
    <property type="match status" value="1"/>
</dbReference>
<dbReference type="GO" id="GO:0030246">
    <property type="term" value="F:carbohydrate binding"/>
    <property type="evidence" value="ECO:0007669"/>
    <property type="project" value="UniProtKB-UniRule"/>
</dbReference>
<sequence length="309" mass="35204">MLGLGKPNISPQLDTRFIESNNLFQVIHSRCGPFHRGDLIRNNRFRSQKLVTLIWILYHMIVQPSHCISESSQFVKLETLKFVCAVDLLPLTLSPGGSKYLECARECKRQPDCTAFVFTPYDVSLQPAGVKLGTCLWCPANNISDVDHTVAQLDSEIWQHVLGYVMQPQNRIELEIPGALSIGRYLTVYGRVPDPAPKRFCVTIHPYNRLQKEDWAVRISPRFNYLGHKKELFINGRINSEYVDNNTYKGKSFTFYKGENFEIAILATTSGFAVFINGVYIKTVQATGYMAGDIGFIELRYVEVFRVAY</sequence>
<dbReference type="Proteomes" id="UP000735302">
    <property type="component" value="Unassembled WGS sequence"/>
</dbReference>
<evidence type="ECO:0000313" key="5">
    <source>
        <dbReference type="Proteomes" id="UP000735302"/>
    </source>
</evidence>
<protein>
    <recommendedName>
        <fullName evidence="2">Galectin</fullName>
    </recommendedName>
</protein>
<organism evidence="4 5">
    <name type="scientific">Plakobranchus ocellatus</name>
    <dbReference type="NCBI Taxonomy" id="259542"/>
    <lineage>
        <taxon>Eukaryota</taxon>
        <taxon>Metazoa</taxon>
        <taxon>Spiralia</taxon>
        <taxon>Lophotrochozoa</taxon>
        <taxon>Mollusca</taxon>
        <taxon>Gastropoda</taxon>
        <taxon>Heterobranchia</taxon>
        <taxon>Euthyneura</taxon>
        <taxon>Panpulmonata</taxon>
        <taxon>Sacoglossa</taxon>
        <taxon>Placobranchoidea</taxon>
        <taxon>Plakobranchidae</taxon>
        <taxon>Plakobranchus</taxon>
    </lineage>
</organism>
<accession>A0AAV4BUQ5</accession>
<dbReference type="PROSITE" id="PS51304">
    <property type="entry name" value="GALECTIN"/>
    <property type="match status" value="1"/>
</dbReference>
<dbReference type="SUPFAM" id="SSF49899">
    <property type="entry name" value="Concanavalin A-like lectins/glucanases"/>
    <property type="match status" value="1"/>
</dbReference>
<dbReference type="PANTHER" id="PTHR11346:SF147">
    <property type="entry name" value="GALECTIN"/>
    <property type="match status" value="1"/>
</dbReference>
<reference evidence="4 5" key="1">
    <citation type="journal article" date="2021" name="Elife">
        <title>Chloroplast acquisition without the gene transfer in kleptoplastic sea slugs, Plakobranchus ocellatus.</title>
        <authorList>
            <person name="Maeda T."/>
            <person name="Takahashi S."/>
            <person name="Yoshida T."/>
            <person name="Shimamura S."/>
            <person name="Takaki Y."/>
            <person name="Nagai Y."/>
            <person name="Toyoda A."/>
            <person name="Suzuki Y."/>
            <person name="Arimoto A."/>
            <person name="Ishii H."/>
            <person name="Satoh N."/>
            <person name="Nishiyama T."/>
            <person name="Hasebe M."/>
            <person name="Maruyama T."/>
            <person name="Minagawa J."/>
            <person name="Obokata J."/>
            <person name="Shigenobu S."/>
        </authorList>
    </citation>
    <scope>NUCLEOTIDE SEQUENCE [LARGE SCALE GENOMIC DNA]</scope>
</reference>
<name>A0AAV4BUQ5_9GAST</name>
<dbReference type="EMBL" id="BLXT01005465">
    <property type="protein sequence ID" value="GFO22923.1"/>
    <property type="molecule type" value="Genomic_DNA"/>
</dbReference>
<dbReference type="PANTHER" id="PTHR11346">
    <property type="entry name" value="GALECTIN"/>
    <property type="match status" value="1"/>
</dbReference>
<comment type="caution">
    <text evidence="4">The sequence shown here is derived from an EMBL/GenBank/DDBJ whole genome shotgun (WGS) entry which is preliminary data.</text>
</comment>
<dbReference type="InterPro" id="IPR044156">
    <property type="entry name" value="Galectin-like"/>
</dbReference>
<evidence type="ECO:0000256" key="1">
    <source>
        <dbReference type="ARBA" id="ARBA00022734"/>
    </source>
</evidence>
<dbReference type="Gene3D" id="2.60.120.200">
    <property type="match status" value="1"/>
</dbReference>
<feature type="domain" description="Galectin" evidence="3">
    <location>
        <begin position="172"/>
        <end position="309"/>
    </location>
</feature>
<keyword evidence="5" id="KW-1185">Reference proteome</keyword>
<evidence type="ECO:0000259" key="3">
    <source>
        <dbReference type="PROSITE" id="PS51304"/>
    </source>
</evidence>
<keyword evidence="1 2" id="KW-0430">Lectin</keyword>
<evidence type="ECO:0000256" key="2">
    <source>
        <dbReference type="RuleBase" id="RU102079"/>
    </source>
</evidence>
<dbReference type="AlphaFoldDB" id="A0AAV4BUQ5"/>